<evidence type="ECO:0000313" key="1">
    <source>
        <dbReference type="EMBL" id="MDW9214010.1"/>
    </source>
</evidence>
<proteinExistence type="predicted"/>
<organism evidence="1 2">
    <name type="scientific">Bacillus thuringiensis serovar toumanoffi</name>
    <dbReference type="NCBI Taxonomy" id="180862"/>
    <lineage>
        <taxon>Bacteria</taxon>
        <taxon>Bacillati</taxon>
        <taxon>Bacillota</taxon>
        <taxon>Bacilli</taxon>
        <taxon>Bacillales</taxon>
        <taxon>Bacillaceae</taxon>
        <taxon>Bacillus</taxon>
        <taxon>Bacillus cereus group</taxon>
    </lineage>
</organism>
<accession>A0ABD5IB11</accession>
<dbReference type="NCBIfam" id="NF033562">
    <property type="entry name" value="BH0509_fam"/>
    <property type="match status" value="1"/>
</dbReference>
<evidence type="ECO:0000313" key="2">
    <source>
        <dbReference type="Proteomes" id="UP001272716"/>
    </source>
</evidence>
<dbReference type="EMBL" id="JAWQCK010000011">
    <property type="protein sequence ID" value="MDW9214010.1"/>
    <property type="molecule type" value="Genomic_DNA"/>
</dbReference>
<dbReference type="Proteomes" id="UP001272716">
    <property type="component" value="Unassembled WGS sequence"/>
</dbReference>
<reference evidence="1 2" key="1">
    <citation type="submission" date="2023-10" db="EMBL/GenBank/DDBJ databases">
        <title>Draft Genome Sequence of Bacillus thuringiensis serovar. toumanoffi 4059: Identification of a Novel Cry Protein Candidate.</title>
        <authorList>
            <person name="Murdoch R.W."/>
            <person name="Gemler B."/>
            <person name="Heater B.S."/>
        </authorList>
    </citation>
    <scope>NUCLEOTIDE SEQUENCE [LARGE SCALE GENOMIC DNA]</scope>
    <source>
        <strain evidence="1 2">4059</strain>
    </source>
</reference>
<gene>
    <name evidence="1" type="ORF">BTTOUR_35260</name>
</gene>
<dbReference type="AlphaFoldDB" id="A0ABD5IB11"/>
<sequence>MSEKERSHLMEWIILIDEVSRSSLIILNDDELEKKYMLSVKKVSVELNDFF</sequence>
<dbReference type="InterPro" id="IPR049615">
    <property type="entry name" value="BH0509-like"/>
</dbReference>
<name>A0ABD5IB11_BACTU</name>
<protein>
    <submittedName>
        <fullName evidence="1">BH0509 family protein</fullName>
    </submittedName>
</protein>
<comment type="caution">
    <text evidence="1">The sequence shown here is derived from an EMBL/GenBank/DDBJ whole genome shotgun (WGS) entry which is preliminary data.</text>
</comment>
<dbReference type="RefSeq" id="WP_001290564.1">
    <property type="nucleotide sequence ID" value="NZ_JAWQCK010000011.1"/>
</dbReference>